<dbReference type="Pfam" id="PF02472">
    <property type="entry name" value="ExbD"/>
    <property type="match status" value="1"/>
</dbReference>
<comment type="similarity">
    <text evidence="2 7">Belongs to the ExbD/TolR family.</text>
</comment>
<keyword evidence="9" id="KW-1185">Reference proteome</keyword>
<comment type="subcellular location">
    <subcellularLocation>
        <location evidence="1">Cell membrane</location>
        <topology evidence="1">Single-pass membrane protein</topology>
    </subcellularLocation>
    <subcellularLocation>
        <location evidence="7">Cell membrane</location>
        <topology evidence="7">Single-pass type II membrane protein</topology>
    </subcellularLocation>
</comment>
<evidence type="ECO:0000256" key="7">
    <source>
        <dbReference type="RuleBase" id="RU003879"/>
    </source>
</evidence>
<evidence type="ECO:0000256" key="4">
    <source>
        <dbReference type="ARBA" id="ARBA00022692"/>
    </source>
</evidence>
<keyword evidence="7" id="KW-0813">Transport</keyword>
<evidence type="ECO:0000256" key="2">
    <source>
        <dbReference type="ARBA" id="ARBA00005811"/>
    </source>
</evidence>
<evidence type="ECO:0000313" key="9">
    <source>
        <dbReference type="Proteomes" id="UP000266649"/>
    </source>
</evidence>
<dbReference type="InterPro" id="IPR003400">
    <property type="entry name" value="ExbD"/>
</dbReference>
<keyword evidence="4 7" id="KW-0812">Transmembrane</keyword>
<dbReference type="GO" id="GO:0015031">
    <property type="term" value="P:protein transport"/>
    <property type="evidence" value="ECO:0007669"/>
    <property type="project" value="UniProtKB-KW"/>
</dbReference>
<proteinExistence type="inferred from homology"/>
<evidence type="ECO:0000256" key="1">
    <source>
        <dbReference type="ARBA" id="ARBA00004162"/>
    </source>
</evidence>
<dbReference type="Proteomes" id="UP000266649">
    <property type="component" value="Unassembled WGS sequence"/>
</dbReference>
<evidence type="ECO:0008006" key="10">
    <source>
        <dbReference type="Google" id="ProtNLM"/>
    </source>
</evidence>
<dbReference type="Gene3D" id="3.30.420.270">
    <property type="match status" value="1"/>
</dbReference>
<keyword evidence="5" id="KW-1133">Transmembrane helix</keyword>
<name>A0A398BWS8_9RHOB</name>
<evidence type="ECO:0000256" key="5">
    <source>
        <dbReference type="ARBA" id="ARBA00022989"/>
    </source>
</evidence>
<evidence type="ECO:0000256" key="3">
    <source>
        <dbReference type="ARBA" id="ARBA00022475"/>
    </source>
</evidence>
<evidence type="ECO:0000313" key="8">
    <source>
        <dbReference type="EMBL" id="RID93291.1"/>
    </source>
</evidence>
<organism evidence="8 9">
    <name type="scientific">Gemmobacter lutimaris</name>
    <dbReference type="NCBI Taxonomy" id="2306023"/>
    <lineage>
        <taxon>Bacteria</taxon>
        <taxon>Pseudomonadati</taxon>
        <taxon>Pseudomonadota</taxon>
        <taxon>Alphaproteobacteria</taxon>
        <taxon>Rhodobacterales</taxon>
        <taxon>Paracoccaceae</taxon>
        <taxon>Gemmobacter</taxon>
    </lineage>
</organism>
<keyword evidence="3" id="KW-1003">Cell membrane</keyword>
<dbReference type="AlphaFoldDB" id="A0A398BWS8"/>
<keyword evidence="6" id="KW-0472">Membrane</keyword>
<evidence type="ECO:0000256" key="6">
    <source>
        <dbReference type="ARBA" id="ARBA00023136"/>
    </source>
</evidence>
<dbReference type="GO" id="GO:0005886">
    <property type="term" value="C:plasma membrane"/>
    <property type="evidence" value="ECO:0007669"/>
    <property type="project" value="UniProtKB-SubCell"/>
</dbReference>
<keyword evidence="7" id="KW-0653">Protein transport</keyword>
<sequence>MVDVMLVLLIIFMVATPLMVAGVRVDLPKSASAAPLDRDKPVVVNVLPDGGLLLDSQQVPPGGLIAAVTAALAGVPGRPVYVAGDKGAAYGRVIEVIDSLAQGGIARVVLVADRDAAAWADQTAHDHAGHD</sequence>
<reference evidence="8 9" key="1">
    <citation type="submission" date="2018-09" db="EMBL/GenBank/DDBJ databases">
        <title>Gemmobacter lutimaris sp. nov., a marine bacterium isolated from tidal flat.</title>
        <authorList>
            <person name="Lee D.W."/>
            <person name="Yoo Y."/>
            <person name="Kim J.-J."/>
            <person name="Kim B.S."/>
        </authorList>
    </citation>
    <scope>NUCLEOTIDE SEQUENCE [LARGE SCALE GENOMIC DNA]</scope>
    <source>
        <strain evidence="8 9">YJ-T1-11</strain>
    </source>
</reference>
<comment type="caution">
    <text evidence="8">The sequence shown here is derived from an EMBL/GenBank/DDBJ whole genome shotgun (WGS) entry which is preliminary data.</text>
</comment>
<dbReference type="GO" id="GO:0022857">
    <property type="term" value="F:transmembrane transporter activity"/>
    <property type="evidence" value="ECO:0007669"/>
    <property type="project" value="InterPro"/>
</dbReference>
<accession>A0A398BWS8</accession>
<gene>
    <name evidence="8" type="ORF">D2N39_03845</name>
</gene>
<dbReference type="OrthoDB" id="9798629at2"/>
<protein>
    <recommendedName>
        <fullName evidence="10">Biopolymer transporter ExbD</fullName>
    </recommendedName>
</protein>
<dbReference type="EMBL" id="QXXQ01000002">
    <property type="protein sequence ID" value="RID93291.1"/>
    <property type="molecule type" value="Genomic_DNA"/>
</dbReference>
<dbReference type="PANTHER" id="PTHR30558:SF7">
    <property type="entry name" value="TOL-PAL SYSTEM PROTEIN TOLR"/>
    <property type="match status" value="1"/>
</dbReference>
<dbReference type="PANTHER" id="PTHR30558">
    <property type="entry name" value="EXBD MEMBRANE COMPONENT OF PMF-DRIVEN MACROMOLECULE IMPORT SYSTEM"/>
    <property type="match status" value="1"/>
</dbReference>